<dbReference type="Proteomes" id="UP001627154">
    <property type="component" value="Unassembled WGS sequence"/>
</dbReference>
<dbReference type="Pfam" id="PF07834">
    <property type="entry name" value="RanGAP1_C"/>
    <property type="match status" value="1"/>
</dbReference>
<gene>
    <name evidence="6" type="ORF">TKK_019239</name>
</gene>
<keyword evidence="3" id="KW-0677">Repeat</keyword>
<dbReference type="InterPro" id="IPR032675">
    <property type="entry name" value="LRR_dom_sf"/>
</dbReference>
<evidence type="ECO:0000259" key="5">
    <source>
        <dbReference type="Pfam" id="PF07834"/>
    </source>
</evidence>
<dbReference type="PANTHER" id="PTHR24113">
    <property type="entry name" value="RAN GTPASE-ACTIVATING PROTEIN 1"/>
    <property type="match status" value="1"/>
</dbReference>
<dbReference type="CDD" id="cd00116">
    <property type="entry name" value="LRR_RI"/>
    <property type="match status" value="1"/>
</dbReference>
<keyword evidence="7" id="KW-1185">Reference proteome</keyword>
<dbReference type="PANTHER" id="PTHR24113:SF12">
    <property type="entry name" value="RAN GTPASE-ACTIVATING PROTEIN 1"/>
    <property type="match status" value="1"/>
</dbReference>
<keyword evidence="2" id="KW-0433">Leucine-rich repeat</keyword>
<evidence type="ECO:0000313" key="6">
    <source>
        <dbReference type="EMBL" id="KAL3385100.1"/>
    </source>
</evidence>
<keyword evidence="1" id="KW-0343">GTPase activation</keyword>
<dbReference type="InterPro" id="IPR001611">
    <property type="entry name" value="Leu-rich_rpt"/>
</dbReference>
<dbReference type="SUPFAM" id="SSF52047">
    <property type="entry name" value="RNI-like"/>
    <property type="match status" value="1"/>
</dbReference>
<reference evidence="6 7" key="1">
    <citation type="journal article" date="2024" name="bioRxiv">
        <title>A reference genome for Trichogramma kaykai: A tiny desert-dwelling parasitoid wasp with competing sex-ratio distorters.</title>
        <authorList>
            <person name="Culotta J."/>
            <person name="Lindsey A.R."/>
        </authorList>
    </citation>
    <scope>NUCLEOTIDE SEQUENCE [LARGE SCALE GENOMIC DNA]</scope>
    <source>
        <strain evidence="6 7">KSX58</strain>
    </source>
</reference>
<dbReference type="SUPFAM" id="SSF69099">
    <property type="entry name" value="Ran-GTPase activating protein 1 (RanGAP1), C-terminal domain"/>
    <property type="match status" value="1"/>
</dbReference>
<dbReference type="Pfam" id="PF13516">
    <property type="entry name" value="LRR_6"/>
    <property type="match status" value="2"/>
</dbReference>
<feature type="domain" description="Ran-GTPase activating protein 1 C-terminal" evidence="5">
    <location>
        <begin position="407"/>
        <end position="589"/>
    </location>
</feature>
<accession>A0ABD2VWM2</accession>
<comment type="caution">
    <text evidence="6">The sequence shown here is derived from an EMBL/GenBank/DDBJ whole genome shotgun (WGS) entry which is preliminary data.</text>
</comment>
<feature type="compositionally biased region" description="Acidic residues" evidence="4">
    <location>
        <begin position="362"/>
        <end position="391"/>
    </location>
</feature>
<dbReference type="InterPro" id="IPR027038">
    <property type="entry name" value="RanGap"/>
</dbReference>
<organism evidence="6 7">
    <name type="scientific">Trichogramma kaykai</name>
    <dbReference type="NCBI Taxonomy" id="54128"/>
    <lineage>
        <taxon>Eukaryota</taxon>
        <taxon>Metazoa</taxon>
        <taxon>Ecdysozoa</taxon>
        <taxon>Arthropoda</taxon>
        <taxon>Hexapoda</taxon>
        <taxon>Insecta</taxon>
        <taxon>Pterygota</taxon>
        <taxon>Neoptera</taxon>
        <taxon>Endopterygota</taxon>
        <taxon>Hymenoptera</taxon>
        <taxon>Apocrita</taxon>
        <taxon>Proctotrupomorpha</taxon>
        <taxon>Chalcidoidea</taxon>
        <taxon>Trichogrammatidae</taxon>
        <taxon>Trichogramma</taxon>
    </lineage>
</organism>
<proteinExistence type="predicted"/>
<dbReference type="SMART" id="SM00368">
    <property type="entry name" value="LRR_RI"/>
    <property type="match status" value="7"/>
</dbReference>
<sequence>MASFDFNTLSSTLNESSQKTEGTGVSFAGKSLKLNGEDDVKQVADAIEKCGNMQFLDLEGNTLGPDAAEGLSKAIEKHGTNLKRALWKDLFTGRMKDEIPVALEHLGRGLCAAKTQLVELDLSDNAFGPIGVKGLASLLSSSPCYTLQQLRLNNNGLGISGGKLLAKALLDCNSNSLKETGKPLALKVFIAGRNRLENEGATVLSEVFKTLKTLEEVVMPQNGIYHVGISALANSLSVNKGLRILNLNDNTVGPRGAVEIANILHNFNCLEQLNLGDCLLKTRGAIALAEALKQGSYPSLTEINLSFNEIKCRAASVIAEAMSDKTQLASLILDGNIFGKLGREELVSILKENDKIQALGSMDEDEEEDSDEENSENEDEEEEEEEEATENDETKSESEDYDTVEENPNTSKNENTTSLKGVSIQDFLKAPTGENFLFIQNDKAQAFSDYLQGILKAETEDFINESVKLIMKVSALYASGYMDVRIPAEIVTDRLYKELFEFVTKNNQLYSLNNSLLVNLGLLKGEDKKMRTDWNLEGCFKALEKICQKDFFTQQTRDSLKVFIEKSMKPSRTRVVDPYQESKSSLKSALDQIQST</sequence>
<dbReference type="EMBL" id="JBJJXI010000162">
    <property type="protein sequence ID" value="KAL3385100.1"/>
    <property type="molecule type" value="Genomic_DNA"/>
</dbReference>
<protein>
    <recommendedName>
        <fullName evidence="5">Ran-GTPase activating protein 1 C-terminal domain-containing protein</fullName>
    </recommendedName>
</protein>
<dbReference type="GO" id="GO:0005096">
    <property type="term" value="F:GTPase activator activity"/>
    <property type="evidence" value="ECO:0007669"/>
    <property type="project" value="UniProtKB-KW"/>
</dbReference>
<feature type="region of interest" description="Disordered" evidence="4">
    <location>
        <begin position="357"/>
        <end position="418"/>
    </location>
</feature>
<evidence type="ECO:0000256" key="4">
    <source>
        <dbReference type="SAM" id="MobiDB-lite"/>
    </source>
</evidence>
<evidence type="ECO:0000313" key="7">
    <source>
        <dbReference type="Proteomes" id="UP001627154"/>
    </source>
</evidence>
<feature type="compositionally biased region" description="Polar residues" evidence="4">
    <location>
        <begin position="406"/>
        <end position="418"/>
    </location>
</feature>
<dbReference type="Gene3D" id="3.80.10.10">
    <property type="entry name" value="Ribonuclease Inhibitor"/>
    <property type="match status" value="1"/>
</dbReference>
<evidence type="ECO:0000256" key="2">
    <source>
        <dbReference type="ARBA" id="ARBA00022614"/>
    </source>
</evidence>
<dbReference type="InterPro" id="IPR036720">
    <property type="entry name" value="RanGAP1_C_sf"/>
</dbReference>
<evidence type="ECO:0000256" key="3">
    <source>
        <dbReference type="ARBA" id="ARBA00022737"/>
    </source>
</evidence>
<evidence type="ECO:0000256" key="1">
    <source>
        <dbReference type="ARBA" id="ARBA00022468"/>
    </source>
</evidence>
<name>A0ABD2VWM2_9HYME</name>
<dbReference type="AlphaFoldDB" id="A0ABD2VWM2"/>
<dbReference type="Gene3D" id="1.25.40.200">
    <property type="entry name" value="Ran-GTPase activating protein 1, C-terminal domain"/>
    <property type="match status" value="1"/>
</dbReference>
<dbReference type="InterPro" id="IPR009109">
    <property type="entry name" value="Ran_GTPase_activating_1_C"/>
</dbReference>